<dbReference type="InterPro" id="IPR002645">
    <property type="entry name" value="STAS_dom"/>
</dbReference>
<dbReference type="Gene3D" id="3.30.750.24">
    <property type="entry name" value="STAS domain"/>
    <property type="match status" value="1"/>
</dbReference>
<dbReference type="PANTHER" id="PTHR35849:SF2">
    <property type="entry name" value="BLR2341 PROTEIN"/>
    <property type="match status" value="1"/>
</dbReference>
<dbReference type="AlphaFoldDB" id="A0AA94EDG9"/>
<evidence type="ECO:0000313" key="2">
    <source>
        <dbReference type="EMBL" id="RUO42447.1"/>
    </source>
</evidence>
<accession>A0AA94EDG9</accession>
<organism evidence="2 3">
    <name type="scientific">Idiomarina aquatica</name>
    <dbReference type="NCBI Taxonomy" id="1327752"/>
    <lineage>
        <taxon>Bacteria</taxon>
        <taxon>Pseudomonadati</taxon>
        <taxon>Pseudomonadota</taxon>
        <taxon>Gammaproteobacteria</taxon>
        <taxon>Alteromonadales</taxon>
        <taxon>Idiomarinaceae</taxon>
        <taxon>Idiomarina</taxon>
    </lineage>
</organism>
<dbReference type="Proteomes" id="UP000286680">
    <property type="component" value="Unassembled WGS sequence"/>
</dbReference>
<evidence type="ECO:0000259" key="1">
    <source>
        <dbReference type="PROSITE" id="PS50801"/>
    </source>
</evidence>
<dbReference type="PROSITE" id="PS50801">
    <property type="entry name" value="STAS"/>
    <property type="match status" value="1"/>
</dbReference>
<dbReference type="InterPro" id="IPR036513">
    <property type="entry name" value="STAS_dom_sf"/>
</dbReference>
<dbReference type="RefSeq" id="WP_126820175.1">
    <property type="nucleotide sequence ID" value="NZ_PIPS01000003.1"/>
</dbReference>
<dbReference type="CDD" id="cd07043">
    <property type="entry name" value="STAS_anti-anti-sigma_factors"/>
    <property type="match status" value="1"/>
</dbReference>
<dbReference type="EMBL" id="PIPS01000003">
    <property type="protein sequence ID" value="RUO42447.1"/>
    <property type="molecule type" value="Genomic_DNA"/>
</dbReference>
<keyword evidence="3" id="KW-1185">Reference proteome</keyword>
<sequence>MNEMKPTSLTIYDLDALQNQYIMESYWSGALVINLALIEEFDSAGLQWLTLVKKNQQARGHSLTLSDVGDDLKNAMALLGMHSLLGVAHVN</sequence>
<dbReference type="PANTHER" id="PTHR35849">
    <property type="entry name" value="BLR2341 PROTEIN"/>
    <property type="match status" value="1"/>
</dbReference>
<protein>
    <recommendedName>
        <fullName evidence="1">STAS domain-containing protein</fullName>
    </recommendedName>
</protein>
<gene>
    <name evidence="2" type="ORF">CWE23_10140</name>
</gene>
<reference evidence="3" key="1">
    <citation type="journal article" date="2018" name="Front. Microbiol.">
        <title>Genome-Based Analysis Reveals the Taxonomy and Diversity of the Family Idiomarinaceae.</title>
        <authorList>
            <person name="Liu Y."/>
            <person name="Lai Q."/>
            <person name="Shao Z."/>
        </authorList>
    </citation>
    <scope>NUCLEOTIDE SEQUENCE [LARGE SCALE GENOMIC DNA]</scope>
    <source>
        <strain evidence="3">SN-14</strain>
    </source>
</reference>
<name>A0AA94EDG9_9GAMM</name>
<dbReference type="SUPFAM" id="SSF52091">
    <property type="entry name" value="SpoIIaa-like"/>
    <property type="match status" value="1"/>
</dbReference>
<dbReference type="Pfam" id="PF13466">
    <property type="entry name" value="STAS_2"/>
    <property type="match status" value="1"/>
</dbReference>
<proteinExistence type="predicted"/>
<feature type="domain" description="STAS" evidence="1">
    <location>
        <begin position="31"/>
        <end position="91"/>
    </location>
</feature>
<dbReference type="InterPro" id="IPR052746">
    <property type="entry name" value="MlaB_ABC_Transporter"/>
</dbReference>
<comment type="caution">
    <text evidence="2">The sequence shown here is derived from an EMBL/GenBank/DDBJ whole genome shotgun (WGS) entry which is preliminary data.</text>
</comment>
<dbReference type="InterPro" id="IPR058548">
    <property type="entry name" value="MlaB-like_STAS"/>
</dbReference>
<evidence type="ECO:0000313" key="3">
    <source>
        <dbReference type="Proteomes" id="UP000286680"/>
    </source>
</evidence>